<dbReference type="AlphaFoldDB" id="A0A8B9PYV9"/>
<proteinExistence type="predicted"/>
<dbReference type="Ensembl" id="ENSAOWT00000015806.1">
    <property type="protein sequence ID" value="ENSAOWP00000013921.1"/>
    <property type="gene ID" value="ENSAOWG00000009490.1"/>
</dbReference>
<reference evidence="1" key="2">
    <citation type="submission" date="2025-09" db="UniProtKB">
        <authorList>
            <consortium name="Ensembl"/>
        </authorList>
    </citation>
    <scope>IDENTIFICATION</scope>
</reference>
<protein>
    <submittedName>
        <fullName evidence="1">Uncharacterized protein</fullName>
    </submittedName>
</protein>
<sequence length="141" mass="16093">RQALALLCLPAAFPSHPRQQCLPARRRNAASDCRWCGNPKYSMLPLCWGKCFNFTRGRRGNPFTAYYFQKSPEFSGESTCKNPVWDTDFRLSKGKRKTNSPNIKPCYTCQHGHALVIGGSYNRQLLNTTNPISFKPWFSRG</sequence>
<organism evidence="1 2">
    <name type="scientific">Apteryx owenii</name>
    <name type="common">Little spotted kiwi</name>
    <dbReference type="NCBI Taxonomy" id="8824"/>
    <lineage>
        <taxon>Eukaryota</taxon>
        <taxon>Metazoa</taxon>
        <taxon>Chordata</taxon>
        <taxon>Craniata</taxon>
        <taxon>Vertebrata</taxon>
        <taxon>Euteleostomi</taxon>
        <taxon>Archelosauria</taxon>
        <taxon>Archosauria</taxon>
        <taxon>Dinosauria</taxon>
        <taxon>Saurischia</taxon>
        <taxon>Theropoda</taxon>
        <taxon>Coelurosauria</taxon>
        <taxon>Aves</taxon>
        <taxon>Palaeognathae</taxon>
        <taxon>Apterygiformes</taxon>
        <taxon>Apterygidae</taxon>
        <taxon>Apteryx</taxon>
    </lineage>
</organism>
<evidence type="ECO:0000313" key="1">
    <source>
        <dbReference type="Ensembl" id="ENSAOWP00000013921.1"/>
    </source>
</evidence>
<name>A0A8B9PYV9_APTOW</name>
<accession>A0A8B9PYV9</accession>
<dbReference type="Proteomes" id="UP000694424">
    <property type="component" value="Unplaced"/>
</dbReference>
<reference evidence="1" key="1">
    <citation type="submission" date="2025-08" db="UniProtKB">
        <authorList>
            <consortium name="Ensembl"/>
        </authorList>
    </citation>
    <scope>IDENTIFICATION</scope>
</reference>
<evidence type="ECO:0000313" key="2">
    <source>
        <dbReference type="Proteomes" id="UP000694424"/>
    </source>
</evidence>
<keyword evidence="2" id="KW-1185">Reference proteome</keyword>